<keyword evidence="3" id="KW-0227">DNA damage</keyword>
<dbReference type="GO" id="GO:0000439">
    <property type="term" value="C:transcription factor TFIIH core complex"/>
    <property type="evidence" value="ECO:0007669"/>
    <property type="project" value="InterPro"/>
</dbReference>
<evidence type="ECO:0000256" key="3">
    <source>
        <dbReference type="ARBA" id="ARBA00022763"/>
    </source>
</evidence>
<dbReference type="Gramene" id="CDP09671">
    <property type="protein sequence ID" value="CDP09671"/>
    <property type="gene ID" value="GSCOC_T00030084001"/>
</dbReference>
<dbReference type="Pfam" id="PF18307">
    <property type="entry name" value="Tfb2_C"/>
    <property type="match status" value="1"/>
</dbReference>
<evidence type="ECO:0000256" key="2">
    <source>
        <dbReference type="ARBA" id="ARBA00007132"/>
    </source>
</evidence>
<evidence type="ECO:0000256" key="7">
    <source>
        <dbReference type="ARBA" id="ARBA00023242"/>
    </source>
</evidence>
<dbReference type="GO" id="GO:0003690">
    <property type="term" value="F:double-stranded DNA binding"/>
    <property type="evidence" value="ECO:0007669"/>
    <property type="project" value="TreeGrafter"/>
</dbReference>
<keyword evidence="4" id="KW-0805">Transcription regulation</keyword>
<evidence type="ECO:0000256" key="4">
    <source>
        <dbReference type="ARBA" id="ARBA00023015"/>
    </source>
</evidence>
<dbReference type="EMBL" id="HG739124">
    <property type="protein sequence ID" value="CDP09671.1"/>
    <property type="molecule type" value="Genomic_DNA"/>
</dbReference>
<dbReference type="PANTHER" id="PTHR13152:SF0">
    <property type="entry name" value="GENERAL TRANSCRIPTION FACTOR IIH SUBUNIT 4"/>
    <property type="match status" value="1"/>
</dbReference>
<keyword evidence="7" id="KW-0539">Nucleus</keyword>
<comment type="similarity">
    <text evidence="2">Belongs to the TFB2 family.</text>
</comment>
<dbReference type="PANTHER" id="PTHR13152">
    <property type="entry name" value="TFIIH, POLYPEPTIDE 4"/>
    <property type="match status" value="1"/>
</dbReference>
<dbReference type="InterPro" id="IPR004598">
    <property type="entry name" value="TFIIH_p52/Tfb2"/>
</dbReference>
<keyword evidence="10" id="KW-1185">Reference proteome</keyword>
<evidence type="ECO:0000256" key="6">
    <source>
        <dbReference type="ARBA" id="ARBA00023204"/>
    </source>
</evidence>
<dbReference type="GO" id="GO:0001671">
    <property type="term" value="F:ATPase activator activity"/>
    <property type="evidence" value="ECO:0007669"/>
    <property type="project" value="InterPro"/>
</dbReference>
<dbReference type="Proteomes" id="UP000295252">
    <property type="component" value="Chromosome I"/>
</dbReference>
<name>A0A068UMM1_COFCA</name>
<gene>
    <name evidence="9" type="ORF">GSCOC_T00030084001</name>
</gene>
<keyword evidence="6" id="KW-0234">DNA repair</keyword>
<organism evidence="9 10">
    <name type="scientific">Coffea canephora</name>
    <name type="common">Robusta coffee</name>
    <dbReference type="NCBI Taxonomy" id="49390"/>
    <lineage>
        <taxon>Eukaryota</taxon>
        <taxon>Viridiplantae</taxon>
        <taxon>Streptophyta</taxon>
        <taxon>Embryophyta</taxon>
        <taxon>Tracheophyta</taxon>
        <taxon>Spermatophyta</taxon>
        <taxon>Magnoliopsida</taxon>
        <taxon>eudicotyledons</taxon>
        <taxon>Gunneridae</taxon>
        <taxon>Pentapetalae</taxon>
        <taxon>asterids</taxon>
        <taxon>lamiids</taxon>
        <taxon>Gentianales</taxon>
        <taxon>Rubiaceae</taxon>
        <taxon>Ixoroideae</taxon>
        <taxon>Gardenieae complex</taxon>
        <taxon>Bertiereae - Coffeeae clade</taxon>
        <taxon>Coffeeae</taxon>
        <taxon>Coffea</taxon>
    </lineage>
</organism>
<evidence type="ECO:0000256" key="1">
    <source>
        <dbReference type="ARBA" id="ARBA00004123"/>
    </source>
</evidence>
<dbReference type="InParanoid" id="A0A068UMM1"/>
<dbReference type="InterPro" id="IPR040662">
    <property type="entry name" value="Tfb2_C"/>
</dbReference>
<feature type="domain" description="Transcription factor Tfb2 C-terminal" evidence="8">
    <location>
        <begin position="41"/>
        <end position="92"/>
    </location>
</feature>
<evidence type="ECO:0000313" key="10">
    <source>
        <dbReference type="Proteomes" id="UP000295252"/>
    </source>
</evidence>
<dbReference type="Gene3D" id="3.30.70.2610">
    <property type="match status" value="1"/>
</dbReference>
<dbReference type="PhylomeDB" id="A0A068UMM1"/>
<dbReference type="GO" id="GO:0005675">
    <property type="term" value="C:transcription factor TFIIH holo complex"/>
    <property type="evidence" value="ECO:0007669"/>
    <property type="project" value="TreeGrafter"/>
</dbReference>
<comment type="subcellular location">
    <subcellularLocation>
        <location evidence="1">Nucleus</location>
    </subcellularLocation>
</comment>
<dbReference type="GO" id="GO:0006289">
    <property type="term" value="P:nucleotide-excision repair"/>
    <property type="evidence" value="ECO:0007669"/>
    <property type="project" value="InterPro"/>
</dbReference>
<reference evidence="10" key="1">
    <citation type="journal article" date="2014" name="Science">
        <title>The coffee genome provides insight into the convergent evolution of caffeine biosynthesis.</title>
        <authorList>
            <person name="Denoeud F."/>
            <person name="Carretero-Paulet L."/>
            <person name="Dereeper A."/>
            <person name="Droc G."/>
            <person name="Guyot R."/>
            <person name="Pietrella M."/>
            <person name="Zheng C."/>
            <person name="Alberti A."/>
            <person name="Anthony F."/>
            <person name="Aprea G."/>
            <person name="Aury J.M."/>
            <person name="Bento P."/>
            <person name="Bernard M."/>
            <person name="Bocs S."/>
            <person name="Campa C."/>
            <person name="Cenci A."/>
            <person name="Combes M.C."/>
            <person name="Crouzillat D."/>
            <person name="Da Silva C."/>
            <person name="Daddiego L."/>
            <person name="De Bellis F."/>
            <person name="Dussert S."/>
            <person name="Garsmeur O."/>
            <person name="Gayraud T."/>
            <person name="Guignon V."/>
            <person name="Jahn K."/>
            <person name="Jamilloux V."/>
            <person name="Joet T."/>
            <person name="Labadie K."/>
            <person name="Lan T."/>
            <person name="Leclercq J."/>
            <person name="Lepelley M."/>
            <person name="Leroy T."/>
            <person name="Li L.T."/>
            <person name="Librado P."/>
            <person name="Lopez L."/>
            <person name="Munoz A."/>
            <person name="Noel B."/>
            <person name="Pallavicini A."/>
            <person name="Perrotta G."/>
            <person name="Poncet V."/>
            <person name="Pot D."/>
            <person name="Priyono X."/>
            <person name="Rigoreau M."/>
            <person name="Rouard M."/>
            <person name="Rozas J."/>
            <person name="Tranchant-Dubreuil C."/>
            <person name="VanBuren R."/>
            <person name="Zhang Q."/>
            <person name="Andrade A.C."/>
            <person name="Argout X."/>
            <person name="Bertrand B."/>
            <person name="de Kochko A."/>
            <person name="Graziosi G."/>
            <person name="Henry R.J."/>
            <person name="Jayarama X."/>
            <person name="Ming R."/>
            <person name="Nagai C."/>
            <person name="Rounsley S."/>
            <person name="Sankoff D."/>
            <person name="Giuliano G."/>
            <person name="Albert V.A."/>
            <person name="Wincker P."/>
            <person name="Lashermes P."/>
        </authorList>
    </citation>
    <scope>NUCLEOTIDE SEQUENCE [LARGE SCALE GENOMIC DNA]</scope>
    <source>
        <strain evidence="10">cv. DH200-94</strain>
    </source>
</reference>
<dbReference type="STRING" id="49390.A0A068UMM1"/>
<protein>
    <recommendedName>
        <fullName evidence="8">Transcription factor Tfb2 C-terminal domain-containing protein</fullName>
    </recommendedName>
</protein>
<dbReference type="AlphaFoldDB" id="A0A068UMM1"/>
<evidence type="ECO:0000256" key="5">
    <source>
        <dbReference type="ARBA" id="ARBA00023163"/>
    </source>
</evidence>
<proteinExistence type="inferred from homology"/>
<dbReference type="OrthoDB" id="364513at2759"/>
<accession>A0A068UMM1</accession>
<evidence type="ECO:0000313" key="9">
    <source>
        <dbReference type="EMBL" id="CDP09671.1"/>
    </source>
</evidence>
<keyword evidence="5" id="KW-0804">Transcription</keyword>
<evidence type="ECO:0000259" key="8">
    <source>
        <dbReference type="Pfam" id="PF18307"/>
    </source>
</evidence>
<sequence>MKLKAIQADNFTNRLFLFFTECTSSSCRKNSLASVPENVTDQIRLWESDLNRVESIPAHFFEELPSTSREVFEAACDHARECGSFLWENSKNNVACSESRKFFLREGISSWKGAIVFWHFP</sequence>